<reference evidence="1 2" key="1">
    <citation type="submission" date="2023-08" db="EMBL/GenBank/DDBJ databases">
        <title>A Necator americanus chromosomal reference genome.</title>
        <authorList>
            <person name="Ilik V."/>
            <person name="Petrzelkova K.J."/>
            <person name="Pardy F."/>
            <person name="Fuh T."/>
            <person name="Niatou-Singa F.S."/>
            <person name="Gouil Q."/>
            <person name="Baker L."/>
            <person name="Ritchie M.E."/>
            <person name="Jex A.R."/>
            <person name="Gazzola D."/>
            <person name="Li H."/>
            <person name="Toshio Fujiwara R."/>
            <person name="Zhan B."/>
            <person name="Aroian R.V."/>
            <person name="Pafco B."/>
            <person name="Schwarz E.M."/>
        </authorList>
    </citation>
    <scope>NUCLEOTIDE SEQUENCE [LARGE SCALE GENOMIC DNA]</scope>
    <source>
        <strain evidence="1 2">Aroian</strain>
        <tissue evidence="1">Whole animal</tissue>
    </source>
</reference>
<comment type="caution">
    <text evidence="1">The sequence shown here is derived from an EMBL/GenBank/DDBJ whole genome shotgun (WGS) entry which is preliminary data.</text>
</comment>
<accession>A0ABR1CJF7</accession>
<name>A0ABR1CJF7_NECAM</name>
<sequence length="233" mass="26658">MFGASKGLTSIPTATLHCIASSAVACGELQDVLARLYYVVRIMRHRNIKFCSFFETLNDKTAFQLEIVLSQMCCLYQNAGHTCRVCENLVNVKMIRMNKEESTYITVLLPALVLFERIDAIDDRRVYEECSQTHRSICQKHLMDAAQHIGGEMKYNGSGFLTYEDKNAVTVFFYEDVNDVPQHLVDAIDGIIKKLTDGAVTLRRRAVADFVNDCLYRYYIDGRWTNMGRTKKH</sequence>
<dbReference type="Proteomes" id="UP001303046">
    <property type="component" value="Unassembled WGS sequence"/>
</dbReference>
<dbReference type="EMBL" id="JAVFWL010000002">
    <property type="protein sequence ID" value="KAK6738531.1"/>
    <property type="molecule type" value="Genomic_DNA"/>
</dbReference>
<dbReference type="PROSITE" id="PS51257">
    <property type="entry name" value="PROKAR_LIPOPROTEIN"/>
    <property type="match status" value="1"/>
</dbReference>
<evidence type="ECO:0000313" key="1">
    <source>
        <dbReference type="EMBL" id="KAK6738531.1"/>
    </source>
</evidence>
<keyword evidence="2" id="KW-1185">Reference proteome</keyword>
<protein>
    <submittedName>
        <fullName evidence="1">Uncharacterized protein</fullName>
    </submittedName>
</protein>
<gene>
    <name evidence="1" type="primary">Necator_chrII.g8356</name>
    <name evidence="1" type="ORF">RB195_020562</name>
</gene>
<organism evidence="1 2">
    <name type="scientific">Necator americanus</name>
    <name type="common">Human hookworm</name>
    <dbReference type="NCBI Taxonomy" id="51031"/>
    <lineage>
        <taxon>Eukaryota</taxon>
        <taxon>Metazoa</taxon>
        <taxon>Ecdysozoa</taxon>
        <taxon>Nematoda</taxon>
        <taxon>Chromadorea</taxon>
        <taxon>Rhabditida</taxon>
        <taxon>Rhabditina</taxon>
        <taxon>Rhabditomorpha</taxon>
        <taxon>Strongyloidea</taxon>
        <taxon>Ancylostomatidae</taxon>
        <taxon>Bunostominae</taxon>
        <taxon>Necator</taxon>
    </lineage>
</organism>
<evidence type="ECO:0000313" key="2">
    <source>
        <dbReference type="Proteomes" id="UP001303046"/>
    </source>
</evidence>
<proteinExistence type="predicted"/>